<dbReference type="Pfam" id="PF01594">
    <property type="entry name" value="AI-2E_transport"/>
    <property type="match status" value="1"/>
</dbReference>
<dbReference type="InterPro" id="IPR002549">
    <property type="entry name" value="AI-2E-like"/>
</dbReference>
<feature type="transmembrane region" description="Helical" evidence="6">
    <location>
        <begin position="304"/>
        <end position="335"/>
    </location>
</feature>
<name>A0A363UPZ7_9GAMM</name>
<evidence type="ECO:0000313" key="8">
    <source>
        <dbReference type="Proteomes" id="UP000251800"/>
    </source>
</evidence>
<feature type="transmembrane region" description="Helical" evidence="6">
    <location>
        <begin position="233"/>
        <end position="259"/>
    </location>
</feature>
<comment type="caution">
    <text evidence="7">The sequence shown here is derived from an EMBL/GenBank/DDBJ whole genome shotgun (WGS) entry which is preliminary data.</text>
</comment>
<evidence type="ECO:0000256" key="5">
    <source>
        <dbReference type="ARBA" id="ARBA00023136"/>
    </source>
</evidence>
<organism evidence="7 8">
    <name type="scientific">Abyssibacter profundi</name>
    <dbReference type="NCBI Taxonomy" id="2182787"/>
    <lineage>
        <taxon>Bacteria</taxon>
        <taxon>Pseudomonadati</taxon>
        <taxon>Pseudomonadota</taxon>
        <taxon>Gammaproteobacteria</taxon>
        <taxon>Chromatiales</taxon>
        <taxon>Oceanococcaceae</taxon>
        <taxon>Abyssibacter</taxon>
    </lineage>
</organism>
<comment type="subcellular location">
    <subcellularLocation>
        <location evidence="1">Membrane</location>
        <topology evidence="1">Multi-pass membrane protein</topology>
    </subcellularLocation>
</comment>
<dbReference type="GO" id="GO:0016020">
    <property type="term" value="C:membrane"/>
    <property type="evidence" value="ECO:0007669"/>
    <property type="project" value="UniProtKB-SubCell"/>
</dbReference>
<keyword evidence="3 6" id="KW-0812">Transmembrane</keyword>
<comment type="similarity">
    <text evidence="2">Belongs to the autoinducer-2 exporter (AI-2E) (TC 2.A.86) family.</text>
</comment>
<dbReference type="AlphaFoldDB" id="A0A363UPZ7"/>
<dbReference type="OrthoDB" id="5792512at2"/>
<dbReference type="PANTHER" id="PTHR21716:SF64">
    <property type="entry name" value="AI-2 TRANSPORT PROTEIN TQSA"/>
    <property type="match status" value="1"/>
</dbReference>
<dbReference type="EMBL" id="QEQK01000001">
    <property type="protein sequence ID" value="PWN57585.1"/>
    <property type="molecule type" value="Genomic_DNA"/>
</dbReference>
<gene>
    <name evidence="7" type="ORF">DEH80_00125</name>
</gene>
<dbReference type="GO" id="GO:0055085">
    <property type="term" value="P:transmembrane transport"/>
    <property type="evidence" value="ECO:0007669"/>
    <property type="project" value="TreeGrafter"/>
</dbReference>
<keyword evidence="5 6" id="KW-0472">Membrane</keyword>
<dbReference type="PANTHER" id="PTHR21716">
    <property type="entry name" value="TRANSMEMBRANE PROTEIN"/>
    <property type="match status" value="1"/>
</dbReference>
<proteinExistence type="inferred from homology"/>
<feature type="transmembrane region" description="Helical" evidence="6">
    <location>
        <begin position="266"/>
        <end position="284"/>
    </location>
</feature>
<reference evidence="7 8" key="1">
    <citation type="submission" date="2018-05" db="EMBL/GenBank/DDBJ databases">
        <title>Abyssibacter profundi OUC007T gen. nov., sp. nov, a marine bacterium isolated from seawater of the Mariana Trench.</title>
        <authorList>
            <person name="Zhou S."/>
        </authorList>
    </citation>
    <scope>NUCLEOTIDE SEQUENCE [LARGE SCALE GENOMIC DNA]</scope>
    <source>
        <strain evidence="7 8">OUC007</strain>
    </source>
</reference>
<accession>A0A363UPZ7</accession>
<evidence type="ECO:0000256" key="2">
    <source>
        <dbReference type="ARBA" id="ARBA00009773"/>
    </source>
</evidence>
<dbReference type="Proteomes" id="UP000251800">
    <property type="component" value="Unassembled WGS sequence"/>
</dbReference>
<evidence type="ECO:0000256" key="4">
    <source>
        <dbReference type="ARBA" id="ARBA00022989"/>
    </source>
</evidence>
<keyword evidence="4 6" id="KW-1133">Transmembrane helix</keyword>
<sequence length="352" mass="37515">MSPRARMLVAVAALAALLVGVWLLSPILTPFVFGAGLAYLGDPLVDRLEAWRVPRTAGVAIVFASLTLAAIILGLLLVPMLQEQIVTLAKRIPEFLDALQNRWLPAIGIDLPADFRFDVASLRELVAQHWGEAGGLAAGLWASLSKSGVAAMTLVGNLALIPVVTFYLLRDWDLLVARIAELIPRQWLPTATALANETDEVLSAFIRGQLLVMLALAVVYTVGLWIVGLDLALLIGLIAGMVSFVPYLGFIIGILLAVIASLIQNAELLPLLGVALVFGVGQLLESTVLTPWLVGDRIGLHPVAVIFAVLAGGQLFGFVGVLLALPVAAAMAVFVRFGTRLWLRSALYRGQS</sequence>
<evidence type="ECO:0000313" key="7">
    <source>
        <dbReference type="EMBL" id="PWN57585.1"/>
    </source>
</evidence>
<evidence type="ECO:0000256" key="1">
    <source>
        <dbReference type="ARBA" id="ARBA00004141"/>
    </source>
</evidence>
<evidence type="ECO:0000256" key="3">
    <source>
        <dbReference type="ARBA" id="ARBA00022692"/>
    </source>
</evidence>
<evidence type="ECO:0000256" key="6">
    <source>
        <dbReference type="SAM" id="Phobius"/>
    </source>
</evidence>
<feature type="transmembrane region" description="Helical" evidence="6">
    <location>
        <begin position="58"/>
        <end position="81"/>
    </location>
</feature>
<protein>
    <submittedName>
        <fullName evidence="7">AI-2E family transporter</fullName>
    </submittedName>
</protein>
<feature type="transmembrane region" description="Helical" evidence="6">
    <location>
        <begin position="210"/>
        <end position="227"/>
    </location>
</feature>
<keyword evidence="8" id="KW-1185">Reference proteome</keyword>